<comment type="subunit">
    <text evidence="2">Interacts with COX5B; this interaction may contribute to localize PYROXD2 to the inner face of the inner mitochondrial membrane.</text>
</comment>
<dbReference type="InterPro" id="IPR036188">
    <property type="entry name" value="FAD/NAD-bd_sf"/>
</dbReference>
<evidence type="ECO:0000313" key="5">
    <source>
        <dbReference type="EMBL" id="MBF4161420.1"/>
    </source>
</evidence>
<evidence type="ECO:0000313" key="6">
    <source>
        <dbReference type="Proteomes" id="UP000656804"/>
    </source>
</evidence>
<evidence type="ECO:0000256" key="2">
    <source>
        <dbReference type="ARBA" id="ARBA00038825"/>
    </source>
</evidence>
<reference evidence="5" key="1">
    <citation type="submission" date="2020-11" db="EMBL/GenBank/DDBJ databases">
        <title>Nocardioides sp. CBS4Y-1, whole genome shotgun sequence.</title>
        <authorList>
            <person name="Tuo L."/>
        </authorList>
    </citation>
    <scope>NUCLEOTIDE SEQUENCE</scope>
    <source>
        <strain evidence="5">CBS4Y-1</strain>
    </source>
</reference>
<protein>
    <recommendedName>
        <fullName evidence="3">Pyridine nucleotide-disulfide oxidoreductase domain-containing protein 2</fullName>
    </recommendedName>
</protein>
<dbReference type="Pfam" id="PF01593">
    <property type="entry name" value="Amino_oxidase"/>
    <property type="match status" value="1"/>
</dbReference>
<name>A0A930Y5N3_9ACTN</name>
<comment type="function">
    <text evidence="1">Probable oxidoreductase that may play a role as regulator of mitochondrial function.</text>
</comment>
<dbReference type="Proteomes" id="UP000656804">
    <property type="component" value="Unassembled WGS sequence"/>
</dbReference>
<dbReference type="EMBL" id="JADIVZ010000002">
    <property type="protein sequence ID" value="MBF4161420.1"/>
    <property type="molecule type" value="Genomic_DNA"/>
</dbReference>
<comment type="caution">
    <text evidence="5">The sequence shown here is derived from an EMBL/GenBank/DDBJ whole genome shotgun (WGS) entry which is preliminary data.</text>
</comment>
<dbReference type="Gene3D" id="3.50.50.60">
    <property type="entry name" value="FAD/NAD(P)-binding domain"/>
    <property type="match status" value="2"/>
</dbReference>
<proteinExistence type="predicted"/>
<dbReference type="GO" id="GO:0016491">
    <property type="term" value="F:oxidoreductase activity"/>
    <property type="evidence" value="ECO:0007669"/>
    <property type="project" value="InterPro"/>
</dbReference>
<gene>
    <name evidence="5" type="ORF">ISG29_06920</name>
</gene>
<feature type="domain" description="Amine oxidase" evidence="4">
    <location>
        <begin position="16"/>
        <end position="502"/>
    </location>
</feature>
<evidence type="ECO:0000256" key="3">
    <source>
        <dbReference type="ARBA" id="ARBA00040298"/>
    </source>
</evidence>
<dbReference type="AlphaFoldDB" id="A0A930Y5N3"/>
<dbReference type="InterPro" id="IPR002937">
    <property type="entry name" value="Amino_oxidase"/>
</dbReference>
<organism evidence="5 6">
    <name type="scientific">Nocardioides acrostichi</name>
    <dbReference type="NCBI Taxonomy" id="2784339"/>
    <lineage>
        <taxon>Bacteria</taxon>
        <taxon>Bacillati</taxon>
        <taxon>Actinomycetota</taxon>
        <taxon>Actinomycetes</taxon>
        <taxon>Propionibacteriales</taxon>
        <taxon>Nocardioidaceae</taxon>
        <taxon>Nocardioides</taxon>
    </lineage>
</organism>
<accession>A0A930Y5N3</accession>
<evidence type="ECO:0000256" key="1">
    <source>
        <dbReference type="ARBA" id="ARBA00037217"/>
    </source>
</evidence>
<dbReference type="PANTHER" id="PTHR10668">
    <property type="entry name" value="PHYTOENE DEHYDROGENASE"/>
    <property type="match status" value="1"/>
</dbReference>
<dbReference type="PANTHER" id="PTHR10668:SF105">
    <property type="entry name" value="DEHYDROGENASE-RELATED"/>
    <property type="match status" value="1"/>
</dbReference>
<dbReference type="RefSeq" id="WP_194502633.1">
    <property type="nucleotide sequence ID" value="NZ_JADIVZ010000002.1"/>
</dbReference>
<dbReference type="SUPFAM" id="SSF51905">
    <property type="entry name" value="FAD/NAD(P)-binding domain"/>
    <property type="match status" value="1"/>
</dbReference>
<sequence length="547" mass="57284">MSGSFDVVVVGAGVNGLVAAAELAGAGRRVALVDERDRLGGFIASDELTVPGFVHDTFSSWHPLFCAGGAYADLGADLHRHGLVYRNAEGPVTASIGEGGVVVADRSAEKTAAGFGSAADRQAYVDMLAQLGEWAPHVFGALGTELDTRGLARLGISALRDLGRAGLTELMRVSAQSGRGLTRERFAGSEVDQLWAPWLLHAGLAPDQATGGLMLPVMAFTMHEIGLPVVEGGAANFVAAFELLLQERGVEVLLGARAERIEMSAGRPVAVHLGHRRLATSAVLASTSTRVLYEELLSGHPAVAETGRRAVARHRPGRAAAQIHLALDRPLSWRDERLDAVPLVHVSEGSSSTAVACAQAEAGLLPAEPTVVVGQQCLLDPTRAPHGRATLWLQLQELPWRPRGDAAGELDVSSGWTPELADAYADRVLARVERFAPGLRESVMARRVISPTGLRDANANAVEGDPYGGAAELDQSLLWRPGADTGHRTAVPGVFHIGAFTHPGPGLGGGSGHLVAQTLLAPTAGVRLANGVRGLLSSRVATRLGRR</sequence>
<evidence type="ECO:0000259" key="4">
    <source>
        <dbReference type="Pfam" id="PF01593"/>
    </source>
</evidence>
<keyword evidence="6" id="KW-1185">Reference proteome</keyword>